<dbReference type="Proteomes" id="UP000229278">
    <property type="component" value="Unassembled WGS sequence"/>
</dbReference>
<evidence type="ECO:0000313" key="2">
    <source>
        <dbReference type="Proteomes" id="UP000229278"/>
    </source>
</evidence>
<dbReference type="EMBL" id="PDTV01000012">
    <property type="protein sequence ID" value="PIE82815.1"/>
    <property type="molecule type" value="Genomic_DNA"/>
</dbReference>
<protein>
    <submittedName>
        <fullName evidence="1">Uncharacterized protein</fullName>
    </submittedName>
</protein>
<name>A0A2G6PE50_9GAMM</name>
<dbReference type="AlphaFoldDB" id="A0A2G6PE50"/>
<reference evidence="1 2" key="1">
    <citation type="submission" date="2017-10" db="EMBL/GenBank/DDBJ databases">
        <title>Novel microbial diversity and functional potential in the marine mammal oral microbiome.</title>
        <authorList>
            <person name="Dudek N.K."/>
            <person name="Sun C.L."/>
            <person name="Burstein D."/>
            <person name="Kantor R.S."/>
            <person name="Aliaga Goltsman D.S."/>
            <person name="Bik E.M."/>
            <person name="Thomas B.C."/>
            <person name="Banfield J.F."/>
            <person name="Relman D.A."/>
        </authorList>
    </citation>
    <scope>NUCLEOTIDE SEQUENCE [LARGE SCALE GENOMIC DNA]</scope>
    <source>
        <strain evidence="1">DOLJORAL78_50_517</strain>
    </source>
</reference>
<proteinExistence type="predicted"/>
<evidence type="ECO:0000313" key="1">
    <source>
        <dbReference type="EMBL" id="PIE82815.1"/>
    </source>
</evidence>
<accession>A0A2G6PE50</accession>
<comment type="caution">
    <text evidence="1">The sequence shown here is derived from an EMBL/GenBank/DDBJ whole genome shotgun (WGS) entry which is preliminary data.</text>
</comment>
<gene>
    <name evidence="1" type="ORF">CSA09_05240</name>
</gene>
<organism evidence="1 2">
    <name type="scientific">Candidatus Contendibacter odensensis</name>
    <dbReference type="NCBI Taxonomy" id="1400860"/>
    <lineage>
        <taxon>Bacteria</taxon>
        <taxon>Pseudomonadati</taxon>
        <taxon>Pseudomonadota</taxon>
        <taxon>Gammaproteobacteria</taxon>
        <taxon>Candidatus Competibacteraceae</taxon>
        <taxon>Candidatus Contendibacter</taxon>
    </lineage>
</organism>
<sequence length="60" mass="6989">MIFESWDFFMANFKILTRVVTDSWFPAFAGMAGLIDVQPSYPRRRAFGDRYRDHVAADVV</sequence>